<sequence length="172" mass="20222">MAKKYIMFLDETGRSLVQTCPFTITGVIFEYKYAVDNKETGANSKLRNKFNHFKRQCFGRDDIPLHLRKILEGHPPFSESHGITKDNLQKFWDTLPDFLEDLHFKIISVTVDKQKLDKYYSTPKDPYVVFAHIMKPLFSFLNDSSVKSIRIVLESRDDYQNLLMQKAFFDIL</sequence>
<gene>
    <name evidence="1" type="ORF">ACFO8Q_07575</name>
</gene>
<evidence type="ECO:0000313" key="1">
    <source>
        <dbReference type="EMBL" id="MFC4767220.1"/>
    </source>
</evidence>
<reference evidence="2" key="1">
    <citation type="journal article" date="2019" name="Int. J. Syst. Evol. Microbiol.">
        <title>The Global Catalogue of Microorganisms (GCM) 10K type strain sequencing project: providing services to taxonomists for standard genome sequencing and annotation.</title>
        <authorList>
            <consortium name="The Broad Institute Genomics Platform"/>
            <consortium name="The Broad Institute Genome Sequencing Center for Infectious Disease"/>
            <person name="Wu L."/>
            <person name="Ma J."/>
        </authorList>
    </citation>
    <scope>NUCLEOTIDE SEQUENCE [LARGE SCALE GENOMIC DNA]</scope>
    <source>
        <strain evidence="2">WYCCWR 12678</strain>
    </source>
</reference>
<keyword evidence="2" id="KW-1185">Reference proteome</keyword>
<evidence type="ECO:0000313" key="2">
    <source>
        <dbReference type="Proteomes" id="UP001596002"/>
    </source>
</evidence>
<evidence type="ECO:0008006" key="3">
    <source>
        <dbReference type="Google" id="ProtNLM"/>
    </source>
</evidence>
<organism evidence="1 2">
    <name type="scientific">Effusibacillus consociatus</name>
    <dbReference type="NCBI Taxonomy" id="1117041"/>
    <lineage>
        <taxon>Bacteria</taxon>
        <taxon>Bacillati</taxon>
        <taxon>Bacillota</taxon>
        <taxon>Bacilli</taxon>
        <taxon>Bacillales</taxon>
        <taxon>Alicyclobacillaceae</taxon>
        <taxon>Effusibacillus</taxon>
    </lineage>
</organism>
<protein>
    <recommendedName>
        <fullName evidence="3">DUF3800 domain-containing protein</fullName>
    </recommendedName>
</protein>
<proteinExistence type="predicted"/>
<comment type="caution">
    <text evidence="1">The sequence shown here is derived from an EMBL/GenBank/DDBJ whole genome shotgun (WGS) entry which is preliminary data.</text>
</comment>
<accession>A0ABV9PYT6</accession>
<dbReference type="Proteomes" id="UP001596002">
    <property type="component" value="Unassembled WGS sequence"/>
</dbReference>
<dbReference type="EMBL" id="JBHSHC010000051">
    <property type="protein sequence ID" value="MFC4767220.1"/>
    <property type="molecule type" value="Genomic_DNA"/>
</dbReference>
<name>A0ABV9PYT6_9BACL</name>
<dbReference type="RefSeq" id="WP_380025138.1">
    <property type="nucleotide sequence ID" value="NZ_JBHSHC010000051.1"/>
</dbReference>